<feature type="domain" description="UspA" evidence="4">
    <location>
        <begin position="2"/>
        <end position="140"/>
    </location>
</feature>
<dbReference type="PANTHER" id="PTHR46268">
    <property type="entry name" value="STRESS RESPONSE PROTEIN NHAX"/>
    <property type="match status" value="1"/>
</dbReference>
<evidence type="ECO:0000313" key="5">
    <source>
        <dbReference type="EMBL" id="MFC6282130.1"/>
    </source>
</evidence>
<keyword evidence="2" id="KW-0547">Nucleotide-binding</keyword>
<keyword evidence="6" id="KW-1185">Reference proteome</keyword>
<dbReference type="Proteomes" id="UP001596270">
    <property type="component" value="Unassembled WGS sequence"/>
</dbReference>
<name>A0ABW1TXQ7_9BURK</name>
<gene>
    <name evidence="5" type="ORF">ACFQND_12925</name>
</gene>
<reference evidence="6" key="1">
    <citation type="journal article" date="2019" name="Int. J. Syst. Evol. Microbiol.">
        <title>The Global Catalogue of Microorganisms (GCM) 10K type strain sequencing project: providing services to taxonomists for standard genome sequencing and annotation.</title>
        <authorList>
            <consortium name="The Broad Institute Genomics Platform"/>
            <consortium name="The Broad Institute Genome Sequencing Center for Infectious Disease"/>
            <person name="Wu L."/>
            <person name="Ma J."/>
        </authorList>
    </citation>
    <scope>NUCLEOTIDE SEQUENCE [LARGE SCALE GENOMIC DNA]</scope>
    <source>
        <strain evidence="6">CCUG 39402</strain>
    </source>
</reference>
<dbReference type="InterPro" id="IPR006015">
    <property type="entry name" value="Universal_stress_UspA"/>
</dbReference>
<evidence type="ECO:0000259" key="4">
    <source>
        <dbReference type="Pfam" id="PF00582"/>
    </source>
</evidence>
<sequence length="140" mass="14880">MKILLAADGSPFTQKALEFIVTHQSLSGADDELSVVNVQAPVPGRVSTMLRPSEVAAYHSEESSKVLTPIKAFLEQHGIRHHCTAVVGAVVEEIIGAAKKDQAQLIVMGTHGHGWLGRALLGSTTQRVIVDSPVAVLLVK</sequence>
<dbReference type="SUPFAM" id="SSF52402">
    <property type="entry name" value="Adenine nucleotide alpha hydrolases-like"/>
    <property type="match status" value="1"/>
</dbReference>
<dbReference type="InterPro" id="IPR006016">
    <property type="entry name" value="UspA"/>
</dbReference>
<comment type="similarity">
    <text evidence="1">Belongs to the universal stress protein A family.</text>
</comment>
<dbReference type="PANTHER" id="PTHR46268:SF27">
    <property type="entry name" value="UNIVERSAL STRESS PROTEIN RV2623"/>
    <property type="match status" value="1"/>
</dbReference>
<dbReference type="EMBL" id="JBHSRS010000068">
    <property type="protein sequence ID" value="MFC6282130.1"/>
    <property type="molecule type" value="Genomic_DNA"/>
</dbReference>
<evidence type="ECO:0000256" key="2">
    <source>
        <dbReference type="ARBA" id="ARBA00022741"/>
    </source>
</evidence>
<dbReference type="PRINTS" id="PR01438">
    <property type="entry name" value="UNVRSLSTRESS"/>
</dbReference>
<dbReference type="RefSeq" id="WP_371435613.1">
    <property type="nucleotide sequence ID" value="NZ_JBHSRS010000068.1"/>
</dbReference>
<accession>A0ABW1TXQ7</accession>
<evidence type="ECO:0000313" key="6">
    <source>
        <dbReference type="Proteomes" id="UP001596270"/>
    </source>
</evidence>
<dbReference type="Pfam" id="PF00582">
    <property type="entry name" value="Usp"/>
    <property type="match status" value="1"/>
</dbReference>
<dbReference type="CDD" id="cd00293">
    <property type="entry name" value="USP-like"/>
    <property type="match status" value="1"/>
</dbReference>
<evidence type="ECO:0000256" key="1">
    <source>
        <dbReference type="ARBA" id="ARBA00008791"/>
    </source>
</evidence>
<organism evidence="5 6">
    <name type="scientific">Polaromonas aquatica</name>
    <dbReference type="NCBI Taxonomy" id="332657"/>
    <lineage>
        <taxon>Bacteria</taxon>
        <taxon>Pseudomonadati</taxon>
        <taxon>Pseudomonadota</taxon>
        <taxon>Betaproteobacteria</taxon>
        <taxon>Burkholderiales</taxon>
        <taxon>Comamonadaceae</taxon>
        <taxon>Polaromonas</taxon>
    </lineage>
</organism>
<comment type="caution">
    <text evidence="5">The sequence shown here is derived from an EMBL/GenBank/DDBJ whole genome shotgun (WGS) entry which is preliminary data.</text>
</comment>
<dbReference type="Gene3D" id="3.40.50.620">
    <property type="entry name" value="HUPs"/>
    <property type="match status" value="1"/>
</dbReference>
<evidence type="ECO:0000256" key="3">
    <source>
        <dbReference type="ARBA" id="ARBA00022840"/>
    </source>
</evidence>
<protein>
    <submittedName>
        <fullName evidence="5">Universal stress protein</fullName>
    </submittedName>
</protein>
<dbReference type="InterPro" id="IPR014729">
    <property type="entry name" value="Rossmann-like_a/b/a_fold"/>
</dbReference>
<keyword evidence="3" id="KW-0067">ATP-binding</keyword>
<proteinExistence type="inferred from homology"/>